<reference evidence="3" key="1">
    <citation type="submission" date="2023-02" db="EMBL/GenBank/DDBJ databases">
        <title>Genome of toxic invasive species Heracleum sosnowskyi carries increased number of genes despite the absence of recent whole-genome duplications.</title>
        <authorList>
            <person name="Schelkunov M."/>
            <person name="Shtratnikova V."/>
            <person name="Makarenko M."/>
            <person name="Klepikova A."/>
            <person name="Omelchenko D."/>
            <person name="Novikova G."/>
            <person name="Obukhova E."/>
            <person name="Bogdanov V."/>
            <person name="Penin A."/>
            <person name="Logacheva M."/>
        </authorList>
    </citation>
    <scope>NUCLEOTIDE SEQUENCE</scope>
    <source>
        <strain evidence="3">Hsosn_3</strain>
        <tissue evidence="3">Leaf</tissue>
    </source>
</reference>
<reference evidence="3" key="2">
    <citation type="submission" date="2023-05" db="EMBL/GenBank/DDBJ databases">
        <authorList>
            <person name="Schelkunov M.I."/>
        </authorList>
    </citation>
    <scope>NUCLEOTIDE SEQUENCE</scope>
    <source>
        <strain evidence="3">Hsosn_3</strain>
        <tissue evidence="3">Leaf</tissue>
    </source>
</reference>
<feature type="domain" description="Trichome birefringence-like C-terminal" evidence="2">
    <location>
        <begin position="43"/>
        <end position="114"/>
    </location>
</feature>
<dbReference type="PANTHER" id="PTHR32285">
    <property type="entry name" value="PROTEIN TRICHOME BIREFRINGENCE-LIKE 9-RELATED"/>
    <property type="match status" value="1"/>
</dbReference>
<proteinExistence type="inferred from homology"/>
<dbReference type="InterPro" id="IPR029962">
    <property type="entry name" value="TBL"/>
</dbReference>
<sequence length="116" mass="13820">MVEFDCNYAKGKWITDENRPLYSGFGCKEWLSPMWSCRLTQRTDFEYEKLRWQPKDCEMQEFTSSNFLRRHSLSQLRDEGHISRYSIKATPGVQDCLHWCLSGVPDTWNELLFAQI</sequence>
<gene>
    <name evidence="3" type="ORF">POM88_049915</name>
</gene>
<evidence type="ECO:0000313" key="4">
    <source>
        <dbReference type="Proteomes" id="UP001237642"/>
    </source>
</evidence>
<dbReference type="EMBL" id="JAUIZM010000011">
    <property type="protein sequence ID" value="KAK1356659.1"/>
    <property type="molecule type" value="Genomic_DNA"/>
</dbReference>
<dbReference type="InterPro" id="IPR026057">
    <property type="entry name" value="TBL_C"/>
</dbReference>
<organism evidence="3 4">
    <name type="scientific">Heracleum sosnowskyi</name>
    <dbReference type="NCBI Taxonomy" id="360622"/>
    <lineage>
        <taxon>Eukaryota</taxon>
        <taxon>Viridiplantae</taxon>
        <taxon>Streptophyta</taxon>
        <taxon>Embryophyta</taxon>
        <taxon>Tracheophyta</taxon>
        <taxon>Spermatophyta</taxon>
        <taxon>Magnoliopsida</taxon>
        <taxon>eudicotyledons</taxon>
        <taxon>Gunneridae</taxon>
        <taxon>Pentapetalae</taxon>
        <taxon>asterids</taxon>
        <taxon>campanulids</taxon>
        <taxon>Apiales</taxon>
        <taxon>Apiaceae</taxon>
        <taxon>Apioideae</taxon>
        <taxon>apioid superclade</taxon>
        <taxon>Tordylieae</taxon>
        <taxon>Tordyliinae</taxon>
        <taxon>Heracleum</taxon>
    </lineage>
</organism>
<dbReference type="Pfam" id="PF13839">
    <property type="entry name" value="PC-Esterase"/>
    <property type="match status" value="1"/>
</dbReference>
<dbReference type="AlphaFoldDB" id="A0AAD8M1V1"/>
<dbReference type="GO" id="GO:0016020">
    <property type="term" value="C:membrane"/>
    <property type="evidence" value="ECO:0007669"/>
    <property type="project" value="UniProtKB-SubCell"/>
</dbReference>
<dbReference type="Proteomes" id="UP001237642">
    <property type="component" value="Unassembled WGS sequence"/>
</dbReference>
<dbReference type="GO" id="GO:0005794">
    <property type="term" value="C:Golgi apparatus"/>
    <property type="evidence" value="ECO:0007669"/>
    <property type="project" value="TreeGrafter"/>
</dbReference>
<evidence type="ECO:0000313" key="3">
    <source>
        <dbReference type="EMBL" id="KAK1356659.1"/>
    </source>
</evidence>
<evidence type="ECO:0000259" key="2">
    <source>
        <dbReference type="Pfam" id="PF13839"/>
    </source>
</evidence>
<evidence type="ECO:0000256" key="1">
    <source>
        <dbReference type="ARBA" id="ARBA00007727"/>
    </source>
</evidence>
<keyword evidence="4" id="KW-1185">Reference proteome</keyword>
<dbReference type="PANTHER" id="PTHR32285:SF235">
    <property type="entry name" value="PROTEIN TRICHOME BIREFRINGENCE-LIKE 16"/>
    <property type="match status" value="1"/>
</dbReference>
<comment type="similarity">
    <text evidence="1">Belongs to the PC-esterase family. TBL subfamily.</text>
</comment>
<protein>
    <recommendedName>
        <fullName evidence="2">Trichome birefringence-like C-terminal domain-containing protein</fullName>
    </recommendedName>
</protein>
<dbReference type="GO" id="GO:0016413">
    <property type="term" value="F:O-acetyltransferase activity"/>
    <property type="evidence" value="ECO:0007669"/>
    <property type="project" value="InterPro"/>
</dbReference>
<name>A0AAD8M1V1_9APIA</name>
<accession>A0AAD8M1V1</accession>
<comment type="caution">
    <text evidence="3">The sequence shown here is derived from an EMBL/GenBank/DDBJ whole genome shotgun (WGS) entry which is preliminary data.</text>
</comment>